<feature type="domain" description="EAL" evidence="2">
    <location>
        <begin position="605"/>
        <end position="851"/>
    </location>
</feature>
<dbReference type="CDD" id="cd01949">
    <property type="entry name" value="GGDEF"/>
    <property type="match status" value="2"/>
</dbReference>
<dbReference type="InterPro" id="IPR001633">
    <property type="entry name" value="EAL_dom"/>
</dbReference>
<dbReference type="PANTHER" id="PTHR44757:SF2">
    <property type="entry name" value="BIOFILM ARCHITECTURE MAINTENANCE PROTEIN MBAA"/>
    <property type="match status" value="1"/>
</dbReference>
<dbReference type="RefSeq" id="WP_210597246.1">
    <property type="nucleotide sequence ID" value="NZ_JAGKSQ010000004.1"/>
</dbReference>
<dbReference type="PANTHER" id="PTHR44757">
    <property type="entry name" value="DIGUANYLATE CYCLASE DGCP"/>
    <property type="match status" value="1"/>
</dbReference>
<dbReference type="SMART" id="SM00267">
    <property type="entry name" value="GGDEF"/>
    <property type="match status" value="2"/>
</dbReference>
<dbReference type="InterPro" id="IPR029787">
    <property type="entry name" value="Nucleotide_cyclase"/>
</dbReference>
<comment type="caution">
    <text evidence="4">The sequence shown here is derived from an EMBL/GenBank/DDBJ whole genome shotgun (WGS) entry which is preliminary data.</text>
</comment>
<dbReference type="Gene3D" id="3.20.20.450">
    <property type="entry name" value="EAL domain"/>
    <property type="match status" value="1"/>
</dbReference>
<dbReference type="EMBL" id="JAGKSQ010000004">
    <property type="protein sequence ID" value="MBP3951539.1"/>
    <property type="molecule type" value="Genomic_DNA"/>
</dbReference>
<evidence type="ECO:0000256" key="1">
    <source>
        <dbReference type="SAM" id="MobiDB-lite"/>
    </source>
</evidence>
<dbReference type="EC" id="2.7.7.65" evidence="4"/>
<evidence type="ECO:0000313" key="4">
    <source>
        <dbReference type="EMBL" id="MBP3951539.1"/>
    </source>
</evidence>
<reference evidence="4" key="1">
    <citation type="submission" date="2021-03" db="EMBL/GenBank/DDBJ databases">
        <title>Bacillus suaedae sp. nov., isolated from Suaeda aralocaspica.</title>
        <authorList>
            <person name="Lei R.F.R."/>
        </authorList>
    </citation>
    <scope>NUCLEOTIDE SEQUENCE</scope>
    <source>
        <strain evidence="4">YZJH907-2</strain>
    </source>
</reference>
<dbReference type="InterPro" id="IPR052155">
    <property type="entry name" value="Biofilm_reg_signaling"/>
</dbReference>
<dbReference type="PROSITE" id="PS50887">
    <property type="entry name" value="GGDEF"/>
    <property type="match status" value="2"/>
</dbReference>
<accession>A0A941ATE5</accession>
<dbReference type="Gene3D" id="3.30.70.270">
    <property type="match status" value="2"/>
</dbReference>
<keyword evidence="4" id="KW-0808">Transferase</keyword>
<feature type="domain" description="GGDEF" evidence="3">
    <location>
        <begin position="464"/>
        <end position="595"/>
    </location>
</feature>
<dbReference type="PROSITE" id="PS50883">
    <property type="entry name" value="EAL"/>
    <property type="match status" value="1"/>
</dbReference>
<dbReference type="InterPro" id="IPR035919">
    <property type="entry name" value="EAL_sf"/>
</dbReference>
<dbReference type="Gene3D" id="3.30.450.40">
    <property type="match status" value="2"/>
</dbReference>
<organism evidence="4 5">
    <name type="scientific">Halalkalibacter suaedae</name>
    <dbReference type="NCBI Taxonomy" id="2822140"/>
    <lineage>
        <taxon>Bacteria</taxon>
        <taxon>Bacillati</taxon>
        <taxon>Bacillota</taxon>
        <taxon>Bacilli</taxon>
        <taxon>Bacillales</taxon>
        <taxon>Bacillaceae</taxon>
        <taxon>Halalkalibacter</taxon>
    </lineage>
</organism>
<dbReference type="SUPFAM" id="SSF55781">
    <property type="entry name" value="GAF domain-like"/>
    <property type="match status" value="2"/>
</dbReference>
<dbReference type="Pfam" id="PF00563">
    <property type="entry name" value="EAL"/>
    <property type="match status" value="1"/>
</dbReference>
<dbReference type="Pfam" id="PF01590">
    <property type="entry name" value="GAF"/>
    <property type="match status" value="1"/>
</dbReference>
<dbReference type="AlphaFoldDB" id="A0A941ATE5"/>
<dbReference type="InterPro" id="IPR043128">
    <property type="entry name" value="Rev_trsase/Diguanyl_cyclase"/>
</dbReference>
<sequence>MESGREPLKIEDTAQHPIASNLPPTEEFGIKCFLGAPIILGDGTLFGNICAVGTEEYTFSEDNIEIIKSMADFFAYVIELENSVFQDSLTGLNNRRFVDQFLSTITFQRGAVLFLDLDNFKSINDSYGHDIGDGVLIEVSQRLKKIVRKNDHLVRLAGDEFLVILPDLDQEESSQVAERMLDALSETVTLKGYSFSVTASIGSSFFPEDGKTLEVLMKKADISMYAAKRQGDNVYKTYSEDRDIESTSYSKATEDSSMGRSASLINGQKKILEMVLNEFPLQDILHYLVSWIEKQTDSHICSISLFDEMLQSLILTAAPNLPIEFRDEIKVLPIGTNIGSCGAAAAEKRLVITENISLDPKWTDYKESALQSGLHSCWSMPILSSKNKLIGTFAIYGLSPKTPNEADIYFLQSVSYLICLAIERKEAVESLDQLSNCDLLTGVGNRTFFYQQLNQSLKTLNDSTKLALLFVDIDRFKKMNSSMGLYFGDQVLKVTVERMNHVIDQTRHKLFRIDGDEFVIILDLNPGENPSEIAKDILNVFKEPFHYQNEEFTIPIRVGVSIHQEGEEIEQLINKGLKALVYAKKSDNLYIAGKVASDTSQDHNRFILENDLRKVIERNELSLVYQPQYDMNRNEMIGMEALIRWKHAEKGFISPVDFIPLAEENGSIIAIGNWVLLTVCNQINEWKAKGFLVPTVAVNISPVQLQNENFVQSLLDIFTLTGCEPTSISLEITESMTLDIEKTMSLFKQLNDININISVDDFGTGYSSLYYLDQLPIDQVKIDKSFIQNKSKQAIVKSIVEMANNLQIEVIAEGVETSEQVQFLQEINCTYAQGYYFSKPISDVEKLLRLK</sequence>
<dbReference type="InterPro" id="IPR000160">
    <property type="entry name" value="GGDEF_dom"/>
</dbReference>
<feature type="domain" description="GGDEF" evidence="3">
    <location>
        <begin position="108"/>
        <end position="240"/>
    </location>
</feature>
<dbReference type="NCBIfam" id="TIGR00254">
    <property type="entry name" value="GGDEF"/>
    <property type="match status" value="2"/>
</dbReference>
<dbReference type="Proteomes" id="UP000678228">
    <property type="component" value="Unassembled WGS sequence"/>
</dbReference>
<proteinExistence type="predicted"/>
<gene>
    <name evidence="4" type="ORF">J7W16_10360</name>
</gene>
<dbReference type="SUPFAM" id="SSF141868">
    <property type="entry name" value="EAL domain-like"/>
    <property type="match status" value="1"/>
</dbReference>
<dbReference type="Pfam" id="PF13185">
    <property type="entry name" value="GAF_2"/>
    <property type="match status" value="1"/>
</dbReference>
<feature type="compositionally biased region" description="Basic and acidic residues" evidence="1">
    <location>
        <begin position="1"/>
        <end position="14"/>
    </location>
</feature>
<keyword evidence="5" id="KW-1185">Reference proteome</keyword>
<dbReference type="InterPro" id="IPR029016">
    <property type="entry name" value="GAF-like_dom_sf"/>
</dbReference>
<evidence type="ECO:0000259" key="2">
    <source>
        <dbReference type="PROSITE" id="PS50883"/>
    </source>
</evidence>
<dbReference type="SMART" id="SM00052">
    <property type="entry name" value="EAL"/>
    <property type="match status" value="1"/>
</dbReference>
<feature type="region of interest" description="Disordered" evidence="1">
    <location>
        <begin position="1"/>
        <end position="21"/>
    </location>
</feature>
<keyword evidence="4" id="KW-0548">Nucleotidyltransferase</keyword>
<evidence type="ECO:0000259" key="3">
    <source>
        <dbReference type="PROSITE" id="PS50887"/>
    </source>
</evidence>
<dbReference type="InterPro" id="IPR003018">
    <property type="entry name" value="GAF"/>
</dbReference>
<name>A0A941ATE5_9BACI</name>
<dbReference type="CDD" id="cd01948">
    <property type="entry name" value="EAL"/>
    <property type="match status" value="1"/>
</dbReference>
<protein>
    <submittedName>
        <fullName evidence="4">Diguanylate cyclase</fullName>
        <ecNumber evidence="4">2.7.7.65</ecNumber>
    </submittedName>
</protein>
<evidence type="ECO:0000313" key="5">
    <source>
        <dbReference type="Proteomes" id="UP000678228"/>
    </source>
</evidence>
<dbReference type="SMART" id="SM00065">
    <property type="entry name" value="GAF"/>
    <property type="match status" value="1"/>
</dbReference>
<dbReference type="GO" id="GO:0052621">
    <property type="term" value="F:diguanylate cyclase activity"/>
    <property type="evidence" value="ECO:0007669"/>
    <property type="project" value="UniProtKB-EC"/>
</dbReference>
<dbReference type="SUPFAM" id="SSF55073">
    <property type="entry name" value="Nucleotide cyclase"/>
    <property type="match status" value="2"/>
</dbReference>
<dbReference type="Pfam" id="PF00990">
    <property type="entry name" value="GGDEF"/>
    <property type="match status" value="2"/>
</dbReference>